<dbReference type="InterPro" id="IPR024744">
    <property type="entry name" value="CSS-motif_dom"/>
</dbReference>
<keyword evidence="4" id="KW-0973">c-di-GMP</keyword>
<gene>
    <name evidence="12" type="ORF">HNR39_001427</name>
</gene>
<feature type="transmembrane region" description="Helical" evidence="10">
    <location>
        <begin position="238"/>
        <end position="258"/>
    </location>
</feature>
<keyword evidence="7 10" id="KW-1133">Transmembrane helix</keyword>
<keyword evidence="13" id="KW-1185">Reference proteome</keyword>
<keyword evidence="8 10" id="KW-0472">Membrane</keyword>
<organism evidence="12 13">
    <name type="scientific">Glaciimonas immobilis</name>
    <dbReference type="NCBI Taxonomy" id="728004"/>
    <lineage>
        <taxon>Bacteria</taxon>
        <taxon>Pseudomonadati</taxon>
        <taxon>Pseudomonadota</taxon>
        <taxon>Betaproteobacteria</taxon>
        <taxon>Burkholderiales</taxon>
        <taxon>Oxalobacteraceae</taxon>
        <taxon>Glaciimonas</taxon>
    </lineage>
</organism>
<dbReference type="AlphaFoldDB" id="A0A840RPE8"/>
<dbReference type="Pfam" id="PF12792">
    <property type="entry name" value="CSS-motif"/>
    <property type="match status" value="1"/>
</dbReference>
<comment type="catalytic activity">
    <reaction evidence="9">
        <text>3',3'-c-di-GMP + H2O = 5'-phosphoguanylyl(3'-&gt;5')guanosine + H(+)</text>
        <dbReference type="Rhea" id="RHEA:24902"/>
        <dbReference type="ChEBI" id="CHEBI:15377"/>
        <dbReference type="ChEBI" id="CHEBI:15378"/>
        <dbReference type="ChEBI" id="CHEBI:58754"/>
        <dbReference type="ChEBI" id="CHEBI:58805"/>
        <dbReference type="EC" id="3.1.4.52"/>
    </reaction>
</comment>
<dbReference type="Pfam" id="PF00563">
    <property type="entry name" value="EAL"/>
    <property type="match status" value="1"/>
</dbReference>
<evidence type="ECO:0000313" key="13">
    <source>
        <dbReference type="Proteomes" id="UP000571084"/>
    </source>
</evidence>
<dbReference type="EC" id="3.1.4.52" evidence="2"/>
<protein>
    <recommendedName>
        <fullName evidence="2">cyclic-guanylate-specific phosphodiesterase</fullName>
        <ecNumber evidence="2">3.1.4.52</ecNumber>
    </recommendedName>
</protein>
<keyword evidence="3" id="KW-1003">Cell membrane</keyword>
<dbReference type="EMBL" id="JACHHQ010000003">
    <property type="protein sequence ID" value="MBB5199595.1"/>
    <property type="molecule type" value="Genomic_DNA"/>
</dbReference>
<comment type="subcellular location">
    <subcellularLocation>
        <location evidence="1">Cell membrane</location>
        <topology evidence="1">Multi-pass membrane protein</topology>
    </subcellularLocation>
</comment>
<reference evidence="12 13" key="1">
    <citation type="submission" date="2020-08" db="EMBL/GenBank/DDBJ databases">
        <title>Genomic Encyclopedia of Type Strains, Phase IV (KMG-IV): sequencing the most valuable type-strain genomes for metagenomic binning, comparative biology and taxonomic classification.</title>
        <authorList>
            <person name="Goeker M."/>
        </authorList>
    </citation>
    <scope>NUCLEOTIDE SEQUENCE [LARGE SCALE GENOMIC DNA]</scope>
    <source>
        <strain evidence="12 13">DSM 23240</strain>
    </source>
</reference>
<dbReference type="Proteomes" id="UP000571084">
    <property type="component" value="Unassembled WGS sequence"/>
</dbReference>
<keyword evidence="5 10" id="KW-0812">Transmembrane</keyword>
<evidence type="ECO:0000256" key="5">
    <source>
        <dbReference type="ARBA" id="ARBA00022692"/>
    </source>
</evidence>
<dbReference type="InterPro" id="IPR050706">
    <property type="entry name" value="Cyclic-di-GMP_PDE-like"/>
</dbReference>
<evidence type="ECO:0000256" key="2">
    <source>
        <dbReference type="ARBA" id="ARBA00012282"/>
    </source>
</evidence>
<evidence type="ECO:0000256" key="1">
    <source>
        <dbReference type="ARBA" id="ARBA00004651"/>
    </source>
</evidence>
<dbReference type="RefSeq" id="WP_168056557.1">
    <property type="nucleotide sequence ID" value="NZ_JAAOZT010000010.1"/>
</dbReference>
<comment type="caution">
    <text evidence="12">The sequence shown here is derived from an EMBL/GenBank/DDBJ whole genome shotgun (WGS) entry which is preliminary data.</text>
</comment>
<dbReference type="PANTHER" id="PTHR33121:SF79">
    <property type="entry name" value="CYCLIC DI-GMP PHOSPHODIESTERASE PDED-RELATED"/>
    <property type="match status" value="1"/>
</dbReference>
<dbReference type="Gene3D" id="3.20.20.450">
    <property type="entry name" value="EAL domain"/>
    <property type="match status" value="1"/>
</dbReference>
<dbReference type="PROSITE" id="PS50883">
    <property type="entry name" value="EAL"/>
    <property type="match status" value="1"/>
</dbReference>
<evidence type="ECO:0000259" key="11">
    <source>
        <dbReference type="PROSITE" id="PS50883"/>
    </source>
</evidence>
<feature type="domain" description="EAL" evidence="11">
    <location>
        <begin position="262"/>
        <end position="514"/>
    </location>
</feature>
<evidence type="ECO:0000256" key="3">
    <source>
        <dbReference type="ARBA" id="ARBA00022475"/>
    </source>
</evidence>
<dbReference type="PANTHER" id="PTHR33121">
    <property type="entry name" value="CYCLIC DI-GMP PHOSPHODIESTERASE PDEF"/>
    <property type="match status" value="1"/>
</dbReference>
<evidence type="ECO:0000256" key="8">
    <source>
        <dbReference type="ARBA" id="ARBA00023136"/>
    </source>
</evidence>
<dbReference type="InterPro" id="IPR001633">
    <property type="entry name" value="EAL_dom"/>
</dbReference>
<dbReference type="CDD" id="cd01948">
    <property type="entry name" value="EAL"/>
    <property type="match status" value="1"/>
</dbReference>
<evidence type="ECO:0000256" key="6">
    <source>
        <dbReference type="ARBA" id="ARBA00022801"/>
    </source>
</evidence>
<sequence length="532" mass="58151">MNRKRVIIIAALLALLGGVGPLVLTFYLSQYLALEAEEGRLQLISDLALDRSISTFASAIKALHKFDTLPFKPCSEAHIKLMRTVTITTHTVDDIGYMANGILKCNAGGMTRTMIRGNPVDFTLEDGEGVSVGVAPDVGGNKSMTSVSYKSHMVLIDASRFADIVIEPDVQLAVLTSSGKLLGTLHNPDLSLINAIARGPNGTHVKDDLFATKRRSGLVAIAIEPRRKIIPQVRREQIVLFPLGLLLAISMVGAVILFSRRRLSPLGELKIGIDRREFIVHYQPIIELKSGACVGAEALVRWQRPDGSIMRPDLFIPLAEESGLILGITDQVIALVIREMKSILATDHNLHIAINLSASDIKSGRALTVLGKALLNSGIQPQQIWLEVTERGFMDIDTTRATIERARALGYTVVIDDFGTGYSSLSYLQEFRLDALKIDKSFIDTVGTDSVTSSVTPHIIGMAKSLKLKIVAEGIETKAQADYLLEQEVEYGQGWLYAKALTSTGFIQYYWHNKLLSSPPNKKPDRNGVAAQ</sequence>
<name>A0A840RPE8_9BURK</name>
<keyword evidence="6" id="KW-0378">Hydrolase</keyword>
<evidence type="ECO:0000256" key="9">
    <source>
        <dbReference type="ARBA" id="ARBA00034290"/>
    </source>
</evidence>
<evidence type="ECO:0000256" key="7">
    <source>
        <dbReference type="ARBA" id="ARBA00022989"/>
    </source>
</evidence>
<dbReference type="GO" id="GO:0071111">
    <property type="term" value="F:cyclic-guanylate-specific phosphodiesterase activity"/>
    <property type="evidence" value="ECO:0007669"/>
    <property type="project" value="UniProtKB-EC"/>
</dbReference>
<proteinExistence type="predicted"/>
<evidence type="ECO:0000313" key="12">
    <source>
        <dbReference type="EMBL" id="MBB5199595.1"/>
    </source>
</evidence>
<dbReference type="SMART" id="SM00052">
    <property type="entry name" value="EAL"/>
    <property type="match status" value="1"/>
</dbReference>
<dbReference type="GO" id="GO:0005886">
    <property type="term" value="C:plasma membrane"/>
    <property type="evidence" value="ECO:0007669"/>
    <property type="project" value="UniProtKB-SubCell"/>
</dbReference>
<evidence type="ECO:0000256" key="4">
    <source>
        <dbReference type="ARBA" id="ARBA00022636"/>
    </source>
</evidence>
<dbReference type="SUPFAM" id="SSF141868">
    <property type="entry name" value="EAL domain-like"/>
    <property type="match status" value="1"/>
</dbReference>
<evidence type="ECO:0000256" key="10">
    <source>
        <dbReference type="SAM" id="Phobius"/>
    </source>
</evidence>
<accession>A0A840RPE8</accession>
<dbReference type="InterPro" id="IPR035919">
    <property type="entry name" value="EAL_sf"/>
</dbReference>